<dbReference type="CDD" id="cd11374">
    <property type="entry name" value="CE4_u10"/>
    <property type="match status" value="1"/>
</dbReference>
<accession>A0A4Y8PGM1</accession>
<dbReference type="Proteomes" id="UP000297713">
    <property type="component" value="Unassembled WGS sequence"/>
</dbReference>
<gene>
    <name evidence="1" type="ORF">A7Q10_05255</name>
</gene>
<evidence type="ECO:0000313" key="2">
    <source>
        <dbReference type="Proteomes" id="UP000297713"/>
    </source>
</evidence>
<sequence length="249" mass="29710">MIERSLFVTLHDIHPLNSSKIEKQREQLLSWGVSKMGLLIIPYYHHKKSIEEDEKFCNWVTSRIQAGDEPIIHGFYHDRLGITEKISQLFWTQFYTQQEAEFLNIEEKEAIERLVQAKKMFMNLGWQSKGFIAPGWLYEPPLLDWLRKERFSYTAAIDRIILLESFNPSYIYSFSLCWSNRSLWRRSISQVWNGWLKNNCIKRKKAYVRVAVHPEDSDYRSLWSQLERIVKHFLDLGMEPQTYGILVKS</sequence>
<dbReference type="GO" id="GO:0005975">
    <property type="term" value="P:carbohydrate metabolic process"/>
    <property type="evidence" value="ECO:0007669"/>
    <property type="project" value="InterPro"/>
</dbReference>
<protein>
    <submittedName>
        <fullName evidence="1">DUF2334 domain-containing protein</fullName>
    </submittedName>
</protein>
<dbReference type="Gene3D" id="3.20.20.370">
    <property type="entry name" value="Glycoside hydrolase/deacetylase"/>
    <property type="match status" value="1"/>
</dbReference>
<comment type="caution">
    <text evidence="1">The sequence shown here is derived from an EMBL/GenBank/DDBJ whole genome shotgun (WGS) entry which is preliminary data.</text>
</comment>
<keyword evidence="2" id="KW-1185">Reference proteome</keyword>
<dbReference type="OrthoDB" id="9793440at2"/>
<dbReference type="SUPFAM" id="SSF88713">
    <property type="entry name" value="Glycoside hydrolase/deacetylase"/>
    <property type="match status" value="1"/>
</dbReference>
<organism evidence="1 2">
    <name type="scientific">Methylacidiphilum caldifontis</name>
    <dbReference type="NCBI Taxonomy" id="2795386"/>
    <lineage>
        <taxon>Bacteria</taxon>
        <taxon>Pseudomonadati</taxon>
        <taxon>Verrucomicrobiota</taxon>
        <taxon>Methylacidiphilae</taxon>
        <taxon>Methylacidiphilales</taxon>
        <taxon>Methylacidiphilaceae</taxon>
        <taxon>Methylacidiphilum (ex Ratnadevi et al. 2023)</taxon>
    </lineage>
</organism>
<dbReference type="Pfam" id="PF10096">
    <property type="entry name" value="DUF2334"/>
    <property type="match status" value="1"/>
</dbReference>
<name>A0A4Y8PGM1_9BACT</name>
<dbReference type="InterPro" id="IPR011330">
    <property type="entry name" value="Glyco_hydro/deAcase_b/a-brl"/>
</dbReference>
<reference evidence="1 2" key="1">
    <citation type="submission" date="2016-05" db="EMBL/GenBank/DDBJ databases">
        <title>Diversity and Homogeneity among Thermoacidophilic Verrucomicrobia Methanotrophs Linked with Geographical Origin.</title>
        <authorList>
            <person name="Erikstad H.-A."/>
            <person name="Smestad N.B."/>
            <person name="Ceballos R.M."/>
            <person name="Birkeland N.-K."/>
        </authorList>
    </citation>
    <scope>NUCLEOTIDE SEQUENCE [LARGE SCALE GENOMIC DNA]</scope>
    <source>
        <strain evidence="1 2">Phi</strain>
    </source>
</reference>
<evidence type="ECO:0000313" key="1">
    <source>
        <dbReference type="EMBL" id="TFE71143.1"/>
    </source>
</evidence>
<dbReference type="EMBL" id="LXQC01000090">
    <property type="protein sequence ID" value="TFE71143.1"/>
    <property type="molecule type" value="Genomic_DNA"/>
</dbReference>
<dbReference type="InterPro" id="IPR018763">
    <property type="entry name" value="DUF2334"/>
</dbReference>
<proteinExistence type="predicted"/>
<dbReference type="AlphaFoldDB" id="A0A4Y8PGM1"/>